<evidence type="ECO:0000259" key="2">
    <source>
        <dbReference type="Pfam" id="PF19803"/>
    </source>
</evidence>
<dbReference type="RefSeq" id="WP_185447309.1">
    <property type="nucleotide sequence ID" value="NZ_CP043661.1"/>
</dbReference>
<dbReference type="EMBL" id="CP043661">
    <property type="protein sequence ID" value="QNE18282.1"/>
    <property type="molecule type" value="Genomic_DNA"/>
</dbReference>
<dbReference type="AlphaFoldDB" id="A0A7G6WWB7"/>
<keyword evidence="4" id="KW-1185">Reference proteome</keyword>
<name>A0A7G6WWB7_9ACTN</name>
<gene>
    <name evidence="3" type="ORF">F1D05_10745</name>
</gene>
<keyword evidence="1" id="KW-0812">Transmembrane</keyword>
<evidence type="ECO:0000313" key="4">
    <source>
        <dbReference type="Proteomes" id="UP000515563"/>
    </source>
</evidence>
<dbReference type="InterPro" id="IPR046253">
    <property type="entry name" value="DUF6286"/>
</dbReference>
<accession>A0A7G6WWB7</accession>
<evidence type="ECO:0000313" key="3">
    <source>
        <dbReference type="EMBL" id="QNE18282.1"/>
    </source>
</evidence>
<evidence type="ECO:0000256" key="1">
    <source>
        <dbReference type="SAM" id="Phobius"/>
    </source>
</evidence>
<protein>
    <recommendedName>
        <fullName evidence="2">DUF6286 domain-containing protein</fullName>
    </recommendedName>
</protein>
<feature type="transmembrane region" description="Helical" evidence="1">
    <location>
        <begin position="67"/>
        <end position="87"/>
    </location>
</feature>
<keyword evidence="1" id="KW-1133">Transmembrane helix</keyword>
<feature type="domain" description="DUF6286" evidence="2">
    <location>
        <begin position="77"/>
        <end position="176"/>
    </location>
</feature>
<proteinExistence type="predicted"/>
<reference evidence="3 4" key="2">
    <citation type="journal article" date="2020" name="Microbiol. Resour. Announc.">
        <title>Antarctic desert soil bacteria exhibit high novel natural product potential, evaluated through long-read genome sequencing and comparative genomics.</title>
        <authorList>
            <person name="Benaud N."/>
            <person name="Edwards R.J."/>
            <person name="Amos T.G."/>
            <person name="D'Agostino P.M."/>
            <person name="Gutierrez-Chavez C."/>
            <person name="Montgomery K."/>
            <person name="Nicetic I."/>
            <person name="Ferrari B.C."/>
        </authorList>
    </citation>
    <scope>NUCLEOTIDE SEQUENCE [LARGE SCALE GENOMIC DNA]</scope>
    <source>
        <strain evidence="3 4">SPB151</strain>
    </source>
</reference>
<dbReference type="KEGG" id="kqi:F1D05_10745"/>
<reference evidence="4" key="1">
    <citation type="submission" date="2019-09" db="EMBL/GenBank/DDBJ databases">
        <title>Antimicrobial potential of Antarctic Bacteria.</title>
        <authorList>
            <person name="Benaud N."/>
            <person name="Edwards R.J."/>
            <person name="Ferrari B.C."/>
        </authorList>
    </citation>
    <scope>NUCLEOTIDE SEQUENCE [LARGE SCALE GENOMIC DNA]</scope>
    <source>
        <strain evidence="4">SPB151</strain>
    </source>
</reference>
<dbReference type="Pfam" id="PF19803">
    <property type="entry name" value="DUF6286"/>
    <property type="match status" value="1"/>
</dbReference>
<dbReference type="Proteomes" id="UP000515563">
    <property type="component" value="Chromosome"/>
</dbReference>
<sequence length="179" mass="18417">MSTSSVTAKRPVAAPAAATAGIVSAIAVTAVGVAGIHDTMHTAGVIGGTSWIGWVADKAEVLKPVDWMIYAGIGAVVVGLWFLISALKPRRGTHLAVGDHGVWIRRGDIARLATDTARATNAVASATSKAKGRSVWVTATATSADTGQVGTDLAAAITRRLQAITPTPRVRTRVTVEEN</sequence>
<feature type="transmembrane region" description="Helical" evidence="1">
    <location>
        <begin position="12"/>
        <end position="36"/>
    </location>
</feature>
<keyword evidence="1" id="KW-0472">Membrane</keyword>
<organism evidence="3 4">
    <name type="scientific">Kribbella qitaiheensis</name>
    <dbReference type="NCBI Taxonomy" id="1544730"/>
    <lineage>
        <taxon>Bacteria</taxon>
        <taxon>Bacillati</taxon>
        <taxon>Actinomycetota</taxon>
        <taxon>Actinomycetes</taxon>
        <taxon>Propionibacteriales</taxon>
        <taxon>Kribbellaceae</taxon>
        <taxon>Kribbella</taxon>
    </lineage>
</organism>